<dbReference type="AlphaFoldDB" id="A0A0R1RNN7"/>
<dbReference type="PATRIC" id="fig|1114972.6.peg.1734"/>
<dbReference type="InterPro" id="IPR029050">
    <property type="entry name" value="Immunoprotect_excell_Ig-like"/>
</dbReference>
<keyword evidence="6" id="KW-1185">Reference proteome</keyword>
<sequence>MNKIVSSLLAAAISATVLAGCTPSAKNSASSQRQTSSKKVASESTQSTQAHKKAPVATFANNTLTASTGTIKITGQRQVASAFPNHQQLLITYDYSNQSTKQQVPSDLWSKHFKATQDGKNLVSGSLSLSGQNSDSDNDDINNSVTPVDAGQHVTVAAMYKISPSAGPVTLTVHDGQKNIGTTTLTINANESN</sequence>
<proteinExistence type="predicted"/>
<evidence type="ECO:0000256" key="3">
    <source>
        <dbReference type="SAM" id="SignalP"/>
    </source>
</evidence>
<dbReference type="STRING" id="1114972.FD35_GL001706"/>
<organism evidence="5 6">
    <name type="scientific">Furfurilactobacillus rossiae DSM 15814</name>
    <dbReference type="NCBI Taxonomy" id="1114972"/>
    <lineage>
        <taxon>Bacteria</taxon>
        <taxon>Bacillati</taxon>
        <taxon>Bacillota</taxon>
        <taxon>Bacilli</taxon>
        <taxon>Lactobacillales</taxon>
        <taxon>Lactobacillaceae</taxon>
        <taxon>Furfurilactobacillus</taxon>
    </lineage>
</organism>
<dbReference type="Pfam" id="PF16729">
    <property type="entry name" value="DUF5067"/>
    <property type="match status" value="1"/>
</dbReference>
<dbReference type="Proteomes" id="UP000051999">
    <property type="component" value="Unassembled WGS sequence"/>
</dbReference>
<dbReference type="OrthoDB" id="2249542at2"/>
<keyword evidence="1 3" id="KW-0732">Signal</keyword>
<accession>A0A0R1RNN7</accession>
<evidence type="ECO:0000256" key="1">
    <source>
        <dbReference type="ARBA" id="ARBA00022729"/>
    </source>
</evidence>
<comment type="caution">
    <text evidence="5">The sequence shown here is derived from an EMBL/GenBank/DDBJ whole genome shotgun (WGS) entry which is preliminary data.</text>
</comment>
<reference evidence="5 6" key="1">
    <citation type="journal article" date="2015" name="Genome Announc.">
        <title>Expanding the biotechnology potential of lactobacilli through comparative genomics of 213 strains and associated genera.</title>
        <authorList>
            <person name="Sun Z."/>
            <person name="Harris H.M."/>
            <person name="McCann A."/>
            <person name="Guo C."/>
            <person name="Argimon S."/>
            <person name="Zhang W."/>
            <person name="Yang X."/>
            <person name="Jeffery I.B."/>
            <person name="Cooney J.C."/>
            <person name="Kagawa T.F."/>
            <person name="Liu W."/>
            <person name="Song Y."/>
            <person name="Salvetti E."/>
            <person name="Wrobel A."/>
            <person name="Rasinkangas P."/>
            <person name="Parkhill J."/>
            <person name="Rea M.C."/>
            <person name="O'Sullivan O."/>
            <person name="Ritari J."/>
            <person name="Douillard F.P."/>
            <person name="Paul Ross R."/>
            <person name="Yang R."/>
            <person name="Briner A.E."/>
            <person name="Felis G.E."/>
            <person name="de Vos W.M."/>
            <person name="Barrangou R."/>
            <person name="Klaenhammer T.R."/>
            <person name="Caufield P.W."/>
            <person name="Cui Y."/>
            <person name="Zhang H."/>
            <person name="O'Toole P.W."/>
        </authorList>
    </citation>
    <scope>NUCLEOTIDE SEQUENCE [LARGE SCALE GENOMIC DNA]</scope>
    <source>
        <strain evidence="5 6">DSM 15814</strain>
    </source>
</reference>
<dbReference type="PROSITE" id="PS51257">
    <property type="entry name" value="PROKAR_LIPOPROTEIN"/>
    <property type="match status" value="1"/>
</dbReference>
<protein>
    <recommendedName>
        <fullName evidence="4">DUF5067 domain-containing protein</fullName>
    </recommendedName>
</protein>
<gene>
    <name evidence="5" type="ORF">FD35_GL001706</name>
</gene>
<dbReference type="InterPro" id="IPR031989">
    <property type="entry name" value="DUF5067"/>
</dbReference>
<evidence type="ECO:0000256" key="2">
    <source>
        <dbReference type="SAM" id="MobiDB-lite"/>
    </source>
</evidence>
<evidence type="ECO:0000313" key="5">
    <source>
        <dbReference type="EMBL" id="KRL56612.1"/>
    </source>
</evidence>
<dbReference type="Gene3D" id="2.60.40.1240">
    <property type="match status" value="1"/>
</dbReference>
<dbReference type="EMBL" id="AZFF01000003">
    <property type="protein sequence ID" value="KRL56612.1"/>
    <property type="molecule type" value="Genomic_DNA"/>
</dbReference>
<feature type="compositionally biased region" description="Polar residues" evidence="2">
    <location>
        <begin position="24"/>
        <end position="49"/>
    </location>
</feature>
<evidence type="ECO:0000259" key="4">
    <source>
        <dbReference type="Pfam" id="PF16729"/>
    </source>
</evidence>
<feature type="domain" description="DUF5067" evidence="4">
    <location>
        <begin position="46"/>
        <end position="175"/>
    </location>
</feature>
<feature type="chain" id="PRO_5038611132" description="DUF5067 domain-containing protein" evidence="3">
    <location>
        <begin position="20"/>
        <end position="193"/>
    </location>
</feature>
<dbReference type="RefSeq" id="WP_017262247.1">
    <property type="nucleotide sequence ID" value="NZ_AUAW01000005.1"/>
</dbReference>
<feature type="signal peptide" evidence="3">
    <location>
        <begin position="1"/>
        <end position="19"/>
    </location>
</feature>
<evidence type="ECO:0000313" key="6">
    <source>
        <dbReference type="Proteomes" id="UP000051999"/>
    </source>
</evidence>
<name>A0A0R1RNN7_9LACO</name>
<feature type="region of interest" description="Disordered" evidence="2">
    <location>
        <begin position="24"/>
        <end position="54"/>
    </location>
</feature>